<dbReference type="SUPFAM" id="SSF56496">
    <property type="entry name" value="Fibrinogen C-terminal domain-like"/>
    <property type="match status" value="1"/>
</dbReference>
<dbReference type="Gene3D" id="3.90.215.10">
    <property type="entry name" value="Gamma Fibrinogen, chain A, domain 1"/>
    <property type="match status" value="1"/>
</dbReference>
<dbReference type="OrthoDB" id="6345539at2759"/>
<dbReference type="PROSITE" id="PS51406">
    <property type="entry name" value="FIBRINOGEN_C_2"/>
    <property type="match status" value="1"/>
</dbReference>
<dbReference type="InterPro" id="IPR002181">
    <property type="entry name" value="Fibrinogen_a/b/g_C_dom"/>
</dbReference>
<dbReference type="GO" id="GO:0005615">
    <property type="term" value="C:extracellular space"/>
    <property type="evidence" value="ECO:0007669"/>
    <property type="project" value="TreeGrafter"/>
</dbReference>
<dbReference type="InterPro" id="IPR036056">
    <property type="entry name" value="Fibrinogen-like_C"/>
</dbReference>
<comment type="caution">
    <text evidence="2">The sequence shown here is derived from an EMBL/GenBank/DDBJ whole genome shotgun (WGS) entry which is preliminary data.</text>
</comment>
<dbReference type="Pfam" id="PF00147">
    <property type="entry name" value="Fibrinogen_C"/>
    <property type="match status" value="1"/>
</dbReference>
<dbReference type="STRING" id="6573.A0A210Q4D8"/>
<name>A0A210Q4D8_MIZYE</name>
<dbReference type="Proteomes" id="UP000242188">
    <property type="component" value="Unassembled WGS sequence"/>
</dbReference>
<evidence type="ECO:0000259" key="1">
    <source>
        <dbReference type="PROSITE" id="PS51406"/>
    </source>
</evidence>
<sequence length="120" mass="13649">MENWFGEQKYAEYTVFSVANEADNYRLTLSGFSGDVLDMFSGMHNGQVFSTVDMDNDAWVNGACAEPASSGWWYKLCYTCNLNGLYIEDLGVDESNSLVWFYFTPGLLARPLKKSKMMFK</sequence>
<evidence type="ECO:0000313" key="2">
    <source>
        <dbReference type="EMBL" id="OWF43606.1"/>
    </source>
</evidence>
<dbReference type="SMART" id="SM00186">
    <property type="entry name" value="FBG"/>
    <property type="match status" value="1"/>
</dbReference>
<evidence type="ECO:0000313" key="3">
    <source>
        <dbReference type="Proteomes" id="UP000242188"/>
    </source>
</evidence>
<feature type="domain" description="Fibrinogen C-terminal" evidence="1">
    <location>
        <begin position="1"/>
        <end position="120"/>
    </location>
</feature>
<accession>A0A210Q4D8</accession>
<organism evidence="2 3">
    <name type="scientific">Mizuhopecten yessoensis</name>
    <name type="common">Japanese scallop</name>
    <name type="synonym">Patinopecten yessoensis</name>
    <dbReference type="NCBI Taxonomy" id="6573"/>
    <lineage>
        <taxon>Eukaryota</taxon>
        <taxon>Metazoa</taxon>
        <taxon>Spiralia</taxon>
        <taxon>Lophotrochozoa</taxon>
        <taxon>Mollusca</taxon>
        <taxon>Bivalvia</taxon>
        <taxon>Autobranchia</taxon>
        <taxon>Pteriomorphia</taxon>
        <taxon>Pectinida</taxon>
        <taxon>Pectinoidea</taxon>
        <taxon>Pectinidae</taxon>
        <taxon>Mizuhopecten</taxon>
    </lineage>
</organism>
<reference evidence="2 3" key="1">
    <citation type="journal article" date="2017" name="Nat. Ecol. Evol.">
        <title>Scallop genome provides insights into evolution of bilaterian karyotype and development.</title>
        <authorList>
            <person name="Wang S."/>
            <person name="Zhang J."/>
            <person name="Jiao W."/>
            <person name="Li J."/>
            <person name="Xun X."/>
            <person name="Sun Y."/>
            <person name="Guo X."/>
            <person name="Huan P."/>
            <person name="Dong B."/>
            <person name="Zhang L."/>
            <person name="Hu X."/>
            <person name="Sun X."/>
            <person name="Wang J."/>
            <person name="Zhao C."/>
            <person name="Wang Y."/>
            <person name="Wang D."/>
            <person name="Huang X."/>
            <person name="Wang R."/>
            <person name="Lv J."/>
            <person name="Li Y."/>
            <person name="Zhang Z."/>
            <person name="Liu B."/>
            <person name="Lu W."/>
            <person name="Hui Y."/>
            <person name="Liang J."/>
            <person name="Zhou Z."/>
            <person name="Hou R."/>
            <person name="Li X."/>
            <person name="Liu Y."/>
            <person name="Li H."/>
            <person name="Ning X."/>
            <person name="Lin Y."/>
            <person name="Zhao L."/>
            <person name="Xing Q."/>
            <person name="Dou J."/>
            <person name="Li Y."/>
            <person name="Mao J."/>
            <person name="Guo H."/>
            <person name="Dou H."/>
            <person name="Li T."/>
            <person name="Mu C."/>
            <person name="Jiang W."/>
            <person name="Fu Q."/>
            <person name="Fu X."/>
            <person name="Miao Y."/>
            <person name="Liu J."/>
            <person name="Yu Q."/>
            <person name="Li R."/>
            <person name="Liao H."/>
            <person name="Li X."/>
            <person name="Kong Y."/>
            <person name="Jiang Z."/>
            <person name="Chourrout D."/>
            <person name="Li R."/>
            <person name="Bao Z."/>
        </authorList>
    </citation>
    <scope>NUCLEOTIDE SEQUENCE [LARGE SCALE GENOMIC DNA]</scope>
    <source>
        <strain evidence="2 3">PY_sf001</strain>
    </source>
</reference>
<gene>
    <name evidence="2" type="ORF">KP79_PYT06346</name>
</gene>
<dbReference type="InterPro" id="IPR050373">
    <property type="entry name" value="Fibrinogen_C-term_domain"/>
</dbReference>
<dbReference type="AlphaFoldDB" id="A0A210Q4D8"/>
<dbReference type="InterPro" id="IPR014716">
    <property type="entry name" value="Fibrinogen_a/b/g_C_1"/>
</dbReference>
<keyword evidence="3" id="KW-1185">Reference proteome</keyword>
<dbReference type="PANTHER" id="PTHR19143">
    <property type="entry name" value="FIBRINOGEN/TENASCIN/ANGIOPOEITIN"/>
    <property type="match status" value="1"/>
</dbReference>
<protein>
    <submittedName>
        <fullName evidence="2">Angiopoietin-4</fullName>
    </submittedName>
</protein>
<proteinExistence type="predicted"/>
<dbReference type="EMBL" id="NEDP02005046">
    <property type="protein sequence ID" value="OWF43606.1"/>
    <property type="molecule type" value="Genomic_DNA"/>
</dbReference>